<gene>
    <name evidence="8" type="ORF">E9934_18585</name>
</gene>
<dbReference type="Gene3D" id="3.40.50.1980">
    <property type="entry name" value="Nitrogenase molybdenum iron protein domain"/>
    <property type="match status" value="2"/>
</dbReference>
<dbReference type="PROSITE" id="PS51257">
    <property type="entry name" value="PROKAR_LIPOPROTEIN"/>
    <property type="match status" value="1"/>
</dbReference>
<comment type="subcellular location">
    <subcellularLocation>
        <location evidence="1">Cell envelope</location>
    </subcellularLocation>
</comment>
<evidence type="ECO:0000256" key="5">
    <source>
        <dbReference type="SAM" id="Coils"/>
    </source>
</evidence>
<name>A0A4S8MZL1_9ACTN</name>
<evidence type="ECO:0000256" key="4">
    <source>
        <dbReference type="ARBA" id="ARBA00022729"/>
    </source>
</evidence>
<feature type="chain" id="PRO_5020671560" description="Fe/B12 periplasmic-binding domain-containing protein" evidence="6">
    <location>
        <begin position="27"/>
        <end position="343"/>
    </location>
</feature>
<dbReference type="AlphaFoldDB" id="A0A4S8MZL1"/>
<feature type="domain" description="Fe/B12 periplasmic-binding" evidence="7">
    <location>
        <begin position="60"/>
        <end position="343"/>
    </location>
</feature>
<dbReference type="SUPFAM" id="SSF53807">
    <property type="entry name" value="Helical backbone' metal receptor"/>
    <property type="match status" value="1"/>
</dbReference>
<proteinExistence type="inferred from homology"/>
<evidence type="ECO:0000256" key="1">
    <source>
        <dbReference type="ARBA" id="ARBA00004196"/>
    </source>
</evidence>
<dbReference type="PANTHER" id="PTHR30532">
    <property type="entry name" value="IRON III DICITRATE-BINDING PERIPLASMIC PROTEIN"/>
    <property type="match status" value="1"/>
</dbReference>
<dbReference type="InterPro" id="IPR002491">
    <property type="entry name" value="ABC_transptr_periplasmic_BD"/>
</dbReference>
<evidence type="ECO:0000256" key="6">
    <source>
        <dbReference type="SAM" id="SignalP"/>
    </source>
</evidence>
<dbReference type="EMBL" id="STGW01000022">
    <property type="protein sequence ID" value="THV08883.1"/>
    <property type="molecule type" value="Genomic_DNA"/>
</dbReference>
<organism evidence="8 9">
    <name type="scientific">Nocardioides caeni</name>
    <dbReference type="NCBI Taxonomy" id="574700"/>
    <lineage>
        <taxon>Bacteria</taxon>
        <taxon>Bacillati</taxon>
        <taxon>Actinomycetota</taxon>
        <taxon>Actinomycetes</taxon>
        <taxon>Propionibacteriales</taxon>
        <taxon>Nocardioidaceae</taxon>
        <taxon>Nocardioides</taxon>
    </lineage>
</organism>
<keyword evidence="9" id="KW-1185">Reference proteome</keyword>
<dbReference type="RefSeq" id="WP_136564396.1">
    <property type="nucleotide sequence ID" value="NZ_BAABLS010000005.1"/>
</dbReference>
<comment type="similarity">
    <text evidence="2">Belongs to the bacterial solute-binding protein 8 family.</text>
</comment>
<dbReference type="InterPro" id="IPR006311">
    <property type="entry name" value="TAT_signal"/>
</dbReference>
<dbReference type="PROSITE" id="PS51318">
    <property type="entry name" value="TAT"/>
    <property type="match status" value="1"/>
</dbReference>
<evidence type="ECO:0000256" key="2">
    <source>
        <dbReference type="ARBA" id="ARBA00008814"/>
    </source>
</evidence>
<dbReference type="GO" id="GO:1901678">
    <property type="term" value="P:iron coordination entity transport"/>
    <property type="evidence" value="ECO:0007669"/>
    <property type="project" value="UniProtKB-ARBA"/>
</dbReference>
<keyword evidence="5" id="KW-0175">Coiled coil</keyword>
<feature type="coiled-coil region" evidence="5">
    <location>
        <begin position="183"/>
        <end position="217"/>
    </location>
</feature>
<dbReference type="InterPro" id="IPR051313">
    <property type="entry name" value="Bact_iron-sidero_bind"/>
</dbReference>
<evidence type="ECO:0000313" key="9">
    <source>
        <dbReference type="Proteomes" id="UP000307087"/>
    </source>
</evidence>
<comment type="caution">
    <text evidence="8">The sequence shown here is derived from an EMBL/GenBank/DDBJ whole genome shotgun (WGS) entry which is preliminary data.</text>
</comment>
<keyword evidence="4 6" id="KW-0732">Signal</keyword>
<dbReference type="PANTHER" id="PTHR30532:SF1">
    <property type="entry name" value="IRON(3+)-HYDROXAMATE-BINDING PROTEIN FHUD"/>
    <property type="match status" value="1"/>
</dbReference>
<keyword evidence="3" id="KW-0813">Transport</keyword>
<evidence type="ECO:0000256" key="3">
    <source>
        <dbReference type="ARBA" id="ARBA00022448"/>
    </source>
</evidence>
<evidence type="ECO:0000259" key="7">
    <source>
        <dbReference type="PROSITE" id="PS50983"/>
    </source>
</evidence>
<dbReference type="OrthoDB" id="7941913at2"/>
<dbReference type="Pfam" id="PF01497">
    <property type="entry name" value="Peripla_BP_2"/>
    <property type="match status" value="1"/>
</dbReference>
<dbReference type="Proteomes" id="UP000307087">
    <property type="component" value="Unassembled WGS sequence"/>
</dbReference>
<dbReference type="PROSITE" id="PS50983">
    <property type="entry name" value="FE_B12_PBP"/>
    <property type="match status" value="1"/>
</dbReference>
<reference evidence="8 9" key="1">
    <citation type="journal article" date="2009" name="Int. J. Syst. Evol. Microbiol.">
        <title>Nocardioides caeni sp. nov., isolated from wastewater.</title>
        <authorList>
            <person name="Yoon J.H."/>
            <person name="Kang S.J."/>
            <person name="Park S."/>
            <person name="Kim W."/>
            <person name="Oh T.K."/>
        </authorList>
    </citation>
    <scope>NUCLEOTIDE SEQUENCE [LARGE SCALE GENOMIC DNA]</scope>
    <source>
        <strain evidence="8 9">DSM 23134</strain>
    </source>
</reference>
<sequence>MSRSTRWTRRSALTVSGVLLALPALAACGTEGHGRAGDGEGATRTVTGAYGEIEIPADPQRIMADPMTVDYLTALGYDTSVIVGVFAATDHVEEEDHYLHDALDWDAMVDPGYTYEADLEQVAAADPDLILVPFDQIDGAEGLDQMKEIAPLLAVPTSEPTEEEGRYGGTASFQDWRGTLRSYGELLDREEEAEAYIAETEEQLETLRTDQAAAIAEIEVVQAKSTPDYVAVNPLTSDKGAIGVTLLRELGFEQPEQLDAIEPDEWGTIDISPENTSLLDGDLLFLEVRDATSRHEDSPLWPTLDVVANDRVVTVGNHWEFGGAVGARAVIADIAAAIDEGVA</sequence>
<evidence type="ECO:0000313" key="8">
    <source>
        <dbReference type="EMBL" id="THV08883.1"/>
    </source>
</evidence>
<protein>
    <recommendedName>
        <fullName evidence="7">Fe/B12 periplasmic-binding domain-containing protein</fullName>
    </recommendedName>
</protein>
<dbReference type="GO" id="GO:0030288">
    <property type="term" value="C:outer membrane-bounded periplasmic space"/>
    <property type="evidence" value="ECO:0007669"/>
    <property type="project" value="TreeGrafter"/>
</dbReference>
<feature type="signal peptide" evidence="6">
    <location>
        <begin position="1"/>
        <end position="26"/>
    </location>
</feature>
<accession>A0A4S8MZL1</accession>